<evidence type="ECO:0000256" key="1">
    <source>
        <dbReference type="SAM" id="SignalP"/>
    </source>
</evidence>
<sequence>MRTRNLTAAVIVAIAVGLAVTATAVWAGPDRITPSTERTGDPELAARLAGHATTGHHRLAAFTIDGGETTFAGLGADEHDEFEIGSLTKTFTAGILADRGLEETTVGEIIAAEGSDIADVTLRELADHTSGLPRLAGLGWWTMFTTALTGGNPYAGITRDDVIDAALGAPLSDRGGYSYSNLGSALLGQLLALEAGTPYEQLLAEHHLAPLGMTDTYPMTDGSVSPTAPRGLQSTGDHAEPWEMGGYLPAGGLRSTPADMARYATRLLEDGVPDLAWGVDDDGTRRHNGGTYGFSTTLLVNPDTGRAVFVAGDTEHDVETVADALHAELP</sequence>
<proteinExistence type="predicted"/>
<dbReference type="InterPro" id="IPR001466">
    <property type="entry name" value="Beta-lactam-related"/>
</dbReference>
<feature type="signal peptide" evidence="1">
    <location>
        <begin position="1"/>
        <end position="27"/>
    </location>
</feature>
<dbReference type="Proteomes" id="UP000193309">
    <property type="component" value="Unassembled WGS sequence"/>
</dbReference>
<dbReference type="EMBL" id="FXAR01000005">
    <property type="protein sequence ID" value="SMG28133.1"/>
    <property type="molecule type" value="Genomic_DNA"/>
</dbReference>
<evidence type="ECO:0000259" key="2">
    <source>
        <dbReference type="Pfam" id="PF00144"/>
    </source>
</evidence>
<evidence type="ECO:0000313" key="4">
    <source>
        <dbReference type="Proteomes" id="UP000193309"/>
    </source>
</evidence>
<dbReference type="SUPFAM" id="SSF56601">
    <property type="entry name" value="beta-lactamase/transpeptidase-like"/>
    <property type="match status" value="1"/>
</dbReference>
<dbReference type="OrthoDB" id="3171327at2"/>
<accession>A0A1X7JLB0</accession>
<gene>
    <name evidence="3" type="ORF">SAMN06295981_1671</name>
</gene>
<protein>
    <submittedName>
        <fullName evidence="3">Beta-lactamase</fullName>
    </submittedName>
</protein>
<name>A0A1X7JLB0_9CORY</name>
<dbReference type="RefSeq" id="WP_085549781.1">
    <property type="nucleotide sequence ID" value="NZ_FXAR01000005.1"/>
</dbReference>
<keyword evidence="4" id="KW-1185">Reference proteome</keyword>
<organism evidence="3 4">
    <name type="scientific">Corynebacterium pollutisoli</name>
    <dbReference type="NCBI Taxonomy" id="1610489"/>
    <lineage>
        <taxon>Bacteria</taxon>
        <taxon>Bacillati</taxon>
        <taxon>Actinomycetota</taxon>
        <taxon>Actinomycetes</taxon>
        <taxon>Mycobacteriales</taxon>
        <taxon>Corynebacteriaceae</taxon>
        <taxon>Corynebacterium</taxon>
    </lineage>
</organism>
<keyword evidence="1" id="KW-0732">Signal</keyword>
<dbReference type="STRING" id="1610489.SAMN06295981_1671"/>
<feature type="domain" description="Beta-lactamase-related" evidence="2">
    <location>
        <begin position="61"/>
        <end position="270"/>
    </location>
</feature>
<reference evidence="4" key="1">
    <citation type="submission" date="2017-04" db="EMBL/GenBank/DDBJ databases">
        <authorList>
            <person name="Varghese N."/>
            <person name="Submissions S."/>
        </authorList>
    </citation>
    <scope>NUCLEOTIDE SEQUENCE [LARGE SCALE GENOMIC DNA]</scope>
    <source>
        <strain evidence="4">VDS</strain>
    </source>
</reference>
<feature type="chain" id="PRO_5013050031" evidence="1">
    <location>
        <begin position="28"/>
        <end position="330"/>
    </location>
</feature>
<dbReference type="InterPro" id="IPR012338">
    <property type="entry name" value="Beta-lactam/transpept-like"/>
</dbReference>
<dbReference type="PANTHER" id="PTHR46825">
    <property type="entry name" value="D-ALANYL-D-ALANINE-CARBOXYPEPTIDASE/ENDOPEPTIDASE AMPH"/>
    <property type="match status" value="1"/>
</dbReference>
<dbReference type="InterPro" id="IPR050491">
    <property type="entry name" value="AmpC-like"/>
</dbReference>
<dbReference type="Pfam" id="PF00144">
    <property type="entry name" value="Beta-lactamase"/>
    <property type="match status" value="1"/>
</dbReference>
<dbReference type="AlphaFoldDB" id="A0A1X7JLB0"/>
<dbReference type="Gene3D" id="3.40.710.10">
    <property type="entry name" value="DD-peptidase/beta-lactamase superfamily"/>
    <property type="match status" value="1"/>
</dbReference>
<dbReference type="PANTHER" id="PTHR46825:SF7">
    <property type="entry name" value="D-ALANYL-D-ALANINE CARBOXYPEPTIDASE"/>
    <property type="match status" value="1"/>
</dbReference>
<evidence type="ECO:0000313" key="3">
    <source>
        <dbReference type="EMBL" id="SMG28133.1"/>
    </source>
</evidence>